<accession>A0ABS2L490</accession>
<dbReference type="EMBL" id="JAFBBU010000001">
    <property type="protein sequence ID" value="MBM7471887.1"/>
    <property type="molecule type" value="Genomic_DNA"/>
</dbReference>
<dbReference type="InterPro" id="IPR002495">
    <property type="entry name" value="Glyco_trans_8"/>
</dbReference>
<dbReference type="RefSeq" id="WP_205108193.1">
    <property type="nucleotide sequence ID" value="NZ_BAAAHT010000013.1"/>
</dbReference>
<proteinExistence type="predicted"/>
<dbReference type="InterPro" id="IPR050587">
    <property type="entry name" value="GNT1/Glycosyltrans_8"/>
</dbReference>
<dbReference type="GO" id="GO:0016740">
    <property type="term" value="F:transferase activity"/>
    <property type="evidence" value="ECO:0007669"/>
    <property type="project" value="UniProtKB-KW"/>
</dbReference>
<comment type="caution">
    <text evidence="1">The sequence shown here is derived from an EMBL/GenBank/DDBJ whole genome shotgun (WGS) entry which is preliminary data.</text>
</comment>
<keyword evidence="2" id="KW-1185">Reference proteome</keyword>
<dbReference type="Gene3D" id="3.90.550.10">
    <property type="entry name" value="Spore Coat Polysaccharide Biosynthesis Protein SpsA, Chain A"/>
    <property type="match status" value="1"/>
</dbReference>
<organism evidence="1 2">
    <name type="scientific">Subtercola frigoramans</name>
    <dbReference type="NCBI Taxonomy" id="120298"/>
    <lineage>
        <taxon>Bacteria</taxon>
        <taxon>Bacillati</taxon>
        <taxon>Actinomycetota</taxon>
        <taxon>Actinomycetes</taxon>
        <taxon>Micrococcales</taxon>
        <taxon>Microbacteriaceae</taxon>
        <taxon>Subtercola</taxon>
    </lineage>
</organism>
<dbReference type="InterPro" id="IPR029044">
    <property type="entry name" value="Nucleotide-diphossugar_trans"/>
</dbReference>
<keyword evidence="1" id="KW-0808">Transferase</keyword>
<reference evidence="1 2" key="1">
    <citation type="submission" date="2021-01" db="EMBL/GenBank/DDBJ databases">
        <title>Sequencing the genomes of 1000 actinobacteria strains.</title>
        <authorList>
            <person name="Klenk H.-P."/>
        </authorList>
    </citation>
    <scope>NUCLEOTIDE SEQUENCE [LARGE SCALE GENOMIC DNA]</scope>
    <source>
        <strain evidence="1 2">DSM 13057</strain>
    </source>
</reference>
<dbReference type="SUPFAM" id="SSF53448">
    <property type="entry name" value="Nucleotide-diphospho-sugar transferases"/>
    <property type="match status" value="1"/>
</dbReference>
<name>A0ABS2L490_9MICO</name>
<sequence>MNAWVTLLTQPNYVIGVRTLRASLAASGSEAPLVVMVTEEIDDQTRDLLRTEGCLLCDVAPLRPAGGSASSYANSRFAEVWTKLAVWGLTEFERVVFLDADMLVTQNMDELFSLDLADGAIAACHACRCNPNRIASYPPSWTPENCFYTHCRGGDHVTEPGATDNYLNGGFLALSPDEAVLADMVERLAKVEDLSRYPFAEQDFLNEFYADRWRPLPYVYNALKTLPQQHPTVWDQTKVKNIHYIIDKPWEKPLDPSDRYFDLARLWWEMADTLSAPTSVDEGSIDR</sequence>
<protein>
    <submittedName>
        <fullName evidence="1">Alpha-N-acetylglucosamine transferase</fullName>
    </submittedName>
</protein>
<dbReference type="CDD" id="cd02537">
    <property type="entry name" value="GT8_Glycogenin"/>
    <property type="match status" value="1"/>
</dbReference>
<dbReference type="Pfam" id="PF01501">
    <property type="entry name" value="Glyco_transf_8"/>
    <property type="match status" value="1"/>
</dbReference>
<dbReference type="Proteomes" id="UP000776164">
    <property type="component" value="Unassembled WGS sequence"/>
</dbReference>
<dbReference type="PANTHER" id="PTHR11183">
    <property type="entry name" value="GLYCOGENIN SUBFAMILY MEMBER"/>
    <property type="match status" value="1"/>
</dbReference>
<evidence type="ECO:0000313" key="1">
    <source>
        <dbReference type="EMBL" id="MBM7471887.1"/>
    </source>
</evidence>
<evidence type="ECO:0000313" key="2">
    <source>
        <dbReference type="Proteomes" id="UP000776164"/>
    </source>
</evidence>
<gene>
    <name evidence="1" type="ORF">JOE66_001521</name>
</gene>